<dbReference type="SUPFAM" id="SSF53067">
    <property type="entry name" value="Actin-like ATPase domain"/>
    <property type="match status" value="2"/>
</dbReference>
<gene>
    <name evidence="1" type="ORF">K5I29_03830</name>
</gene>
<keyword evidence="1" id="KW-0418">Kinase</keyword>
<dbReference type="CDD" id="cd24079">
    <property type="entry name" value="ASKHA_NBD_PG1100-like"/>
    <property type="match status" value="1"/>
</dbReference>
<reference evidence="1" key="1">
    <citation type="submission" date="2021-08" db="EMBL/GenBank/DDBJ databases">
        <title>Flavobacterium sp. strain CC-SYL302.</title>
        <authorList>
            <person name="Lin S.-Y."/>
            <person name="Lee T.-H."/>
            <person name="Young C.-C."/>
        </authorList>
    </citation>
    <scope>NUCLEOTIDE SEQUENCE</scope>
    <source>
        <strain evidence="1">CC-SYL302</strain>
    </source>
</reference>
<dbReference type="RefSeq" id="WP_264434530.1">
    <property type="nucleotide sequence ID" value="NZ_CP081495.1"/>
</dbReference>
<name>A0ABY6M3H9_9FLAO</name>
<evidence type="ECO:0000313" key="2">
    <source>
        <dbReference type="Proteomes" id="UP001163328"/>
    </source>
</evidence>
<dbReference type="GO" id="GO:0016301">
    <property type="term" value="F:kinase activity"/>
    <property type="evidence" value="ECO:0007669"/>
    <property type="project" value="UniProtKB-KW"/>
</dbReference>
<keyword evidence="1" id="KW-0808">Transferase</keyword>
<accession>A0ABY6M3H9</accession>
<dbReference type="InterPro" id="IPR043129">
    <property type="entry name" value="ATPase_NBD"/>
</dbReference>
<evidence type="ECO:0000313" key="1">
    <source>
        <dbReference type="EMBL" id="UYW02050.1"/>
    </source>
</evidence>
<dbReference type="Proteomes" id="UP001163328">
    <property type="component" value="Chromosome"/>
</dbReference>
<organism evidence="1 2">
    <name type="scientific">Flavobacterium agricola</name>
    <dbReference type="NCBI Taxonomy" id="2870839"/>
    <lineage>
        <taxon>Bacteria</taxon>
        <taxon>Pseudomonadati</taxon>
        <taxon>Bacteroidota</taxon>
        <taxon>Flavobacteriia</taxon>
        <taxon>Flavobacteriales</taxon>
        <taxon>Flavobacteriaceae</taxon>
        <taxon>Flavobacterium</taxon>
    </lineage>
</organism>
<sequence length="280" mass="32067">MKLIVDSGSTKADWVAIYPDNTTRFFSTLGLNPEVLRQDEVISRLDYSIDILEIKDQVTEIHFYGSGCGTDRMKSYLKNILEEYFPQADILVVEDTYAAAYATTPKNEKAIVCILGTGSNCSYFDGQKLHQKVQSLGYLIMDDAGGVQFGRLLLREYYYNQMPAHIAKAFADVVETDADYIKNNLYKKPNPNAYLAGIAKFIFDFKEDAYIKTLIEQEITRFIKYHILQYPEAYHVPINFIGSLAYYLQPEITKLLQQHQLNIGTVYQKPIDGLITYHKN</sequence>
<proteinExistence type="predicted"/>
<protein>
    <submittedName>
        <fullName evidence="1">N-acetylglucosamine kinase</fullName>
    </submittedName>
</protein>
<dbReference type="Gene3D" id="3.30.420.40">
    <property type="match status" value="2"/>
</dbReference>
<dbReference type="EMBL" id="CP081495">
    <property type="protein sequence ID" value="UYW02050.1"/>
    <property type="molecule type" value="Genomic_DNA"/>
</dbReference>
<keyword evidence="2" id="KW-1185">Reference proteome</keyword>
<dbReference type="Gene3D" id="1.10.720.160">
    <property type="match status" value="1"/>
</dbReference>